<dbReference type="PANTHER" id="PTHR42815:SF2">
    <property type="entry name" value="FAD-BINDING, PUTATIVE (AFU_ORTHOLOGUE AFUA_6G07600)-RELATED"/>
    <property type="match status" value="1"/>
</dbReference>
<keyword evidence="3" id="KW-1185">Reference proteome</keyword>
<dbReference type="InterPro" id="IPR012349">
    <property type="entry name" value="Split_barrel_FMN-bd"/>
</dbReference>
<organism evidence="2 3">
    <name type="scientific">Duganella guangzhouensis</name>
    <dbReference type="NCBI Taxonomy" id="2666084"/>
    <lineage>
        <taxon>Bacteria</taxon>
        <taxon>Pseudomonadati</taxon>
        <taxon>Pseudomonadota</taxon>
        <taxon>Betaproteobacteria</taxon>
        <taxon>Burkholderiales</taxon>
        <taxon>Oxalobacteraceae</taxon>
        <taxon>Telluria group</taxon>
        <taxon>Duganella</taxon>
    </lineage>
</organism>
<sequence length="200" mass="21868">MTSPDLDSLYQPPSEFIQKAVLPQLMPFHVAYVEQATFFCLATGRAQGLDASPRGGRPGFVRVLDQHTIAFADWPGNNRIESLRNLQDDPRVALLFIFPGLEVFLRINGTADISTDAALLASMTEAGKIPKTAVTIHIQEVLFHCGKAINRARLWSEDSRIARDAVPSVGQIAAAITGMAEAQAAAMTDEYHSKVKTELY</sequence>
<protein>
    <submittedName>
        <fullName evidence="2">Pyridoxamine 5'-phosphate oxidase</fullName>
    </submittedName>
</protein>
<dbReference type="EMBL" id="WKJK01000001">
    <property type="protein sequence ID" value="MRW88589.1"/>
    <property type="molecule type" value="Genomic_DNA"/>
</dbReference>
<accession>A0A6I2KX80</accession>
<reference evidence="2 3" key="1">
    <citation type="submission" date="2019-11" db="EMBL/GenBank/DDBJ databases">
        <title>Novel species isolated from a subtropical stream in China.</title>
        <authorList>
            <person name="Lu H."/>
        </authorList>
    </citation>
    <scope>NUCLEOTIDE SEQUENCE [LARGE SCALE GENOMIC DNA]</scope>
    <source>
        <strain evidence="2 3">FT80W</strain>
    </source>
</reference>
<dbReference type="SUPFAM" id="SSF50475">
    <property type="entry name" value="FMN-binding split barrel"/>
    <property type="match status" value="1"/>
</dbReference>
<feature type="domain" description="Pyridoxamine 5'-phosphate oxidase N-terminal" evidence="1">
    <location>
        <begin position="29"/>
        <end position="145"/>
    </location>
</feature>
<dbReference type="PANTHER" id="PTHR42815">
    <property type="entry name" value="FAD-BINDING, PUTATIVE (AFU_ORTHOLOGUE AFUA_6G07600)-RELATED"/>
    <property type="match status" value="1"/>
</dbReference>
<name>A0A6I2KX80_9BURK</name>
<dbReference type="Pfam" id="PF01243">
    <property type="entry name" value="PNPOx_N"/>
    <property type="match status" value="1"/>
</dbReference>
<dbReference type="NCBIfam" id="TIGR04025">
    <property type="entry name" value="PPOX_FMN_DR2398"/>
    <property type="match status" value="1"/>
</dbReference>
<dbReference type="Proteomes" id="UP000433309">
    <property type="component" value="Unassembled WGS sequence"/>
</dbReference>
<comment type="caution">
    <text evidence="2">The sequence shown here is derived from an EMBL/GenBank/DDBJ whole genome shotgun (WGS) entry which is preliminary data.</text>
</comment>
<dbReference type="InterPro" id="IPR024029">
    <property type="entry name" value="Pyridox_Oxase_FMN-dep"/>
</dbReference>
<dbReference type="AlphaFoldDB" id="A0A6I2KX80"/>
<proteinExistence type="predicted"/>
<dbReference type="RefSeq" id="WP_154372292.1">
    <property type="nucleotide sequence ID" value="NZ_WKJK01000001.1"/>
</dbReference>
<dbReference type="InterPro" id="IPR011576">
    <property type="entry name" value="Pyridox_Oxase_N"/>
</dbReference>
<evidence type="ECO:0000313" key="3">
    <source>
        <dbReference type="Proteomes" id="UP000433309"/>
    </source>
</evidence>
<evidence type="ECO:0000259" key="1">
    <source>
        <dbReference type="Pfam" id="PF01243"/>
    </source>
</evidence>
<evidence type="ECO:0000313" key="2">
    <source>
        <dbReference type="EMBL" id="MRW88589.1"/>
    </source>
</evidence>
<dbReference type="Gene3D" id="2.30.110.10">
    <property type="entry name" value="Electron Transport, Fmn-binding Protein, Chain A"/>
    <property type="match status" value="1"/>
</dbReference>
<gene>
    <name evidence="2" type="ORF">GJ699_01160</name>
</gene>